<keyword evidence="1" id="KW-0812">Transmembrane</keyword>
<dbReference type="EMBL" id="CAADFS010000014">
    <property type="protein sequence ID" value="VFK42964.1"/>
    <property type="molecule type" value="Genomic_DNA"/>
</dbReference>
<feature type="transmembrane region" description="Helical" evidence="1">
    <location>
        <begin position="471"/>
        <end position="492"/>
    </location>
</feature>
<evidence type="ECO:0000256" key="1">
    <source>
        <dbReference type="SAM" id="Phobius"/>
    </source>
</evidence>
<reference evidence="2" key="1">
    <citation type="submission" date="2019-02" db="EMBL/GenBank/DDBJ databases">
        <authorList>
            <person name="Gruber-Vodicka R. H."/>
            <person name="Seah K. B. B."/>
        </authorList>
    </citation>
    <scope>NUCLEOTIDE SEQUENCE</scope>
    <source>
        <strain evidence="2">BECK_BZ123</strain>
    </source>
</reference>
<sequence>MASYPEKKIDAVSNKVGVVGSAIGKKVDAVNRKVHEVGCKVEKKIDVVDEKIGAVCDKVDVIGGVSVEKIDVIGDKVDEIGHATENKIDAVCDKVDVVGGVVVEKIDAARDTVDAVDEKIDAVGDRFVKKADAVSDRIVGKVDAVGDRIVEKVDAVGGVREKKIDVVGGAVGAVDKKIDKVGGKVNKIPSLLAMVIQQVEKRDWTLARQLRFSNTRIAKKVDALDSKVGGKVDALGNKVDVVYTTAVRKIDAVGDTVGVADKKIDVVGRKINATGDRVLVKVGSVESKVDTVLSCINAGSGSHCRFRSDWWEVIYRSALLVALVSIIMLVLLFAAFLIGVASNKKLDREAFSFTSTEKLCVTAGAFSRGSIPLLPGYFEECRKTLDKRFIVDLNEGSYFQIITPKGPASPKEGRIEKDASHMFSVGYIGVGPGVLGDILGYGAYAVFVLTALLASLSLVKMLVWDYSFSRFGIVSGTLSWILAMFGLSFYLATHTSTFMTHTHEKTEPYALYMGSVDNYETREYFLGERFEGKRNGPKNKLDELIEQIQKDD</sequence>
<feature type="transmembrane region" description="Helical" evidence="1">
    <location>
        <begin position="313"/>
        <end position="338"/>
    </location>
</feature>
<feature type="transmembrane region" description="Helical" evidence="1">
    <location>
        <begin position="438"/>
        <end position="459"/>
    </location>
</feature>
<gene>
    <name evidence="2" type="ORF">BECKTC1821D_GA0114238_101439</name>
</gene>
<keyword evidence="1" id="KW-0472">Membrane</keyword>
<dbReference type="AlphaFoldDB" id="A0A450YN33"/>
<accession>A0A450YN33</accession>
<name>A0A450YN33_9GAMM</name>
<proteinExistence type="predicted"/>
<protein>
    <submittedName>
        <fullName evidence="2">Uncharacterized protein</fullName>
    </submittedName>
</protein>
<evidence type="ECO:0000313" key="2">
    <source>
        <dbReference type="EMBL" id="VFK42964.1"/>
    </source>
</evidence>
<organism evidence="2">
    <name type="scientific">Candidatus Kentrum sp. TC</name>
    <dbReference type="NCBI Taxonomy" id="2126339"/>
    <lineage>
        <taxon>Bacteria</taxon>
        <taxon>Pseudomonadati</taxon>
        <taxon>Pseudomonadota</taxon>
        <taxon>Gammaproteobacteria</taxon>
        <taxon>Candidatus Kentrum</taxon>
    </lineage>
</organism>
<keyword evidence="1" id="KW-1133">Transmembrane helix</keyword>